<evidence type="ECO:0000313" key="3">
    <source>
        <dbReference type="Proteomes" id="UP001205311"/>
    </source>
</evidence>
<keyword evidence="1" id="KW-1133">Transmembrane helix</keyword>
<keyword evidence="3" id="KW-1185">Reference proteome</keyword>
<feature type="transmembrane region" description="Helical" evidence="1">
    <location>
        <begin position="21"/>
        <end position="46"/>
    </location>
</feature>
<keyword evidence="1" id="KW-0472">Membrane</keyword>
<accession>A0ABT1HS33</accession>
<evidence type="ECO:0000256" key="1">
    <source>
        <dbReference type="SAM" id="Phobius"/>
    </source>
</evidence>
<name>A0ABT1HS33_STRSD</name>
<reference evidence="2 3" key="1">
    <citation type="submission" date="2022-06" db="EMBL/GenBank/DDBJ databases">
        <title>Genomic Encyclopedia of Archaeal and Bacterial Type Strains, Phase II (KMG-II): from individual species to whole genera.</title>
        <authorList>
            <person name="Goeker M."/>
        </authorList>
    </citation>
    <scope>NUCLEOTIDE SEQUENCE [LARGE SCALE GENOMIC DNA]</scope>
    <source>
        <strain evidence="2 3">DSM 40477</strain>
    </source>
</reference>
<organism evidence="2 3">
    <name type="scientific">Streptoalloteichus tenebrarius (strain ATCC 17920 / DSM 40477 / JCM 4838 / CBS 697.72 / NBRC 16177 / NCIMB 11028 / NRRL B-12390 / A12253. 1 / ISP 5477)</name>
    <name type="common">Streptomyces tenebrarius</name>
    <dbReference type="NCBI Taxonomy" id="1933"/>
    <lineage>
        <taxon>Bacteria</taxon>
        <taxon>Bacillati</taxon>
        <taxon>Actinomycetota</taxon>
        <taxon>Actinomycetes</taxon>
        <taxon>Pseudonocardiales</taxon>
        <taxon>Pseudonocardiaceae</taxon>
        <taxon>Streptoalloteichus</taxon>
    </lineage>
</organism>
<protein>
    <recommendedName>
        <fullName evidence="4">Alkaline shock response membrane anchor protein AmaP</fullName>
    </recommendedName>
</protein>
<sequence length="198" mass="21199">MSDRSAAAVARSARGERVTALVIGLVLVLAGVAALVVGAGWVGTFRAHRPLLDPLATEWLAARGDLARVGALVLGLLALVLGLRWAAGALRPEHRPDLVLDREPGTRLTVTGGAVADAVRADAEAVEGVTRARARLVGGEDRPALRLTLWLREGADVRAVWEELDRKVLDRARTSLGVDRLPTAVRLELEAAERRRVR</sequence>
<gene>
    <name evidence="2" type="ORF">LX15_002020</name>
</gene>
<keyword evidence="1" id="KW-0812">Transmembrane</keyword>
<dbReference type="Proteomes" id="UP001205311">
    <property type="component" value="Unassembled WGS sequence"/>
</dbReference>
<comment type="caution">
    <text evidence="2">The sequence shown here is derived from an EMBL/GenBank/DDBJ whole genome shotgun (WGS) entry which is preliminary data.</text>
</comment>
<evidence type="ECO:0008006" key="4">
    <source>
        <dbReference type="Google" id="ProtNLM"/>
    </source>
</evidence>
<evidence type="ECO:0000313" key="2">
    <source>
        <dbReference type="EMBL" id="MCP2258326.1"/>
    </source>
</evidence>
<dbReference type="EMBL" id="JAMTCP010000008">
    <property type="protein sequence ID" value="MCP2258326.1"/>
    <property type="molecule type" value="Genomic_DNA"/>
</dbReference>
<feature type="transmembrane region" description="Helical" evidence="1">
    <location>
        <begin position="66"/>
        <end position="87"/>
    </location>
</feature>
<dbReference type="RefSeq" id="WP_253669260.1">
    <property type="nucleotide sequence ID" value="NZ_JAMTCP010000008.1"/>
</dbReference>
<proteinExistence type="predicted"/>